<dbReference type="GO" id="GO:0032465">
    <property type="term" value="P:regulation of cytokinesis"/>
    <property type="evidence" value="ECO:0007669"/>
    <property type="project" value="InterPro"/>
</dbReference>
<feature type="compositionally biased region" description="Low complexity" evidence="1">
    <location>
        <begin position="299"/>
        <end position="310"/>
    </location>
</feature>
<dbReference type="GO" id="GO:1903723">
    <property type="term" value="P:negative regulation of centriole elongation"/>
    <property type="evidence" value="ECO:0007669"/>
    <property type="project" value="TreeGrafter"/>
</dbReference>
<dbReference type="EMBL" id="JAYKXH010000019">
    <property type="protein sequence ID" value="KAK7135153.1"/>
    <property type="molecule type" value="Genomic_DNA"/>
</dbReference>
<evidence type="ECO:0008006" key="4">
    <source>
        <dbReference type="Google" id="ProtNLM"/>
    </source>
</evidence>
<dbReference type="Proteomes" id="UP001364617">
    <property type="component" value="Unassembled WGS sequence"/>
</dbReference>
<dbReference type="InterPro" id="IPR033207">
    <property type="entry name" value="CCP110"/>
</dbReference>
<dbReference type="PANTHER" id="PTHR13594">
    <property type="entry name" value="CENTRIOLAR COILED-COIL PROTEIN OF 110 KDA"/>
    <property type="match status" value="1"/>
</dbReference>
<comment type="caution">
    <text evidence="2">The sequence shown here is derived from an EMBL/GenBank/DDBJ whole genome shotgun (WGS) entry which is preliminary data.</text>
</comment>
<dbReference type="GO" id="GO:0032053">
    <property type="term" value="P:ciliary basal body organization"/>
    <property type="evidence" value="ECO:0007669"/>
    <property type="project" value="TreeGrafter"/>
</dbReference>
<feature type="compositionally biased region" description="Polar residues" evidence="1">
    <location>
        <begin position="533"/>
        <end position="543"/>
    </location>
</feature>
<keyword evidence="3" id="KW-1185">Reference proteome</keyword>
<feature type="region of interest" description="Disordered" evidence="1">
    <location>
        <begin position="516"/>
        <end position="565"/>
    </location>
</feature>
<reference evidence="2 3" key="1">
    <citation type="submission" date="2024-02" db="EMBL/GenBank/DDBJ databases">
        <title>Chromosome-level genome assembly of the Eurasian Minnow (Phoxinus phoxinus).</title>
        <authorList>
            <person name="Oriowo T.O."/>
            <person name="Martin S."/>
            <person name="Stange M."/>
            <person name="Chrysostomakis Y."/>
            <person name="Brown T."/>
            <person name="Winkler S."/>
            <person name="Kukowka S."/>
            <person name="Myers E.W."/>
            <person name="Bohne A."/>
        </authorList>
    </citation>
    <scope>NUCLEOTIDE SEQUENCE [LARGE SCALE GENOMIC DNA]</scope>
    <source>
        <strain evidence="2">ZFMK-TIS-60720</strain>
        <tissue evidence="2">Whole Organism</tissue>
    </source>
</reference>
<feature type="region of interest" description="Disordered" evidence="1">
    <location>
        <begin position="394"/>
        <end position="415"/>
    </location>
</feature>
<accession>A0AAN9CII6</accession>
<evidence type="ECO:0000256" key="1">
    <source>
        <dbReference type="SAM" id="MobiDB-lite"/>
    </source>
</evidence>
<proteinExistence type="predicted"/>
<name>A0AAN9CII6_9TELE</name>
<gene>
    <name evidence="2" type="ORF">R3I93_018303</name>
</gene>
<sequence>MESYEHFYSRTLKTLCNTNCTTASEQQRALCNTDCTTAPQQQRALCNTDCTTAPQQQRTLCNTDCTTAPQQQRALCNTDCTTAPQQQRAPLCNIRFHGRRLLEPVLSEDLRVQMCEHRRRAVERDSRRQTHTLLHRVQDILKNIHLKKTQTGSESAVTSTPDPSPSPVSTRALPAPGQNQSPGLKRETLRLLNQRMEKLVSDESSDGCDPDSTLASLALSLTGSYAQLPGPQPSRSPDTHRARRPRTHTAGNILISRPVSESDLRASASEHQSESGDNTQCLMEKSGSPAPSGDPWNCSSGSESSDGQLSIITSTPSSLRLDVSRERTGPVRRSPPAPLNRSYDVENPSPSLLRPQISVTGQTAVEQQTHALERLEKEHTHQISELLAAQERQTQELQRKLNEQSRKSTMSSAPEINTRQDVCVEQTEPLCRLSAVARGFLTRRLLHTEKITHLRKTVQDSRAFIRQLRTVSVSHQDLTLQQRVTAQLRSALDDVHQIFFMWPLRDRLQLMQQDRERRRERTLREMKTDSAGHTRTLSSATQKTLDRKGQRHAKKMTVIPKSSPARILQSRLSQNTVCSSQSALKKRDGCSGERRHSLQRKYLSLG</sequence>
<feature type="region of interest" description="Disordered" evidence="1">
    <location>
        <begin position="224"/>
        <end position="354"/>
    </location>
</feature>
<organism evidence="2 3">
    <name type="scientific">Phoxinus phoxinus</name>
    <name type="common">Eurasian minnow</name>
    <dbReference type="NCBI Taxonomy" id="58324"/>
    <lineage>
        <taxon>Eukaryota</taxon>
        <taxon>Metazoa</taxon>
        <taxon>Chordata</taxon>
        <taxon>Craniata</taxon>
        <taxon>Vertebrata</taxon>
        <taxon>Euteleostomi</taxon>
        <taxon>Actinopterygii</taxon>
        <taxon>Neopterygii</taxon>
        <taxon>Teleostei</taxon>
        <taxon>Ostariophysi</taxon>
        <taxon>Cypriniformes</taxon>
        <taxon>Leuciscidae</taxon>
        <taxon>Phoxininae</taxon>
        <taxon>Phoxinus</taxon>
    </lineage>
</organism>
<dbReference type="GO" id="GO:0005814">
    <property type="term" value="C:centriole"/>
    <property type="evidence" value="ECO:0007669"/>
    <property type="project" value="InterPro"/>
</dbReference>
<feature type="compositionally biased region" description="Basic and acidic residues" evidence="1">
    <location>
        <begin position="516"/>
        <end position="532"/>
    </location>
</feature>
<feature type="region of interest" description="Disordered" evidence="1">
    <location>
        <begin position="148"/>
        <end position="184"/>
    </location>
</feature>
<dbReference type="GO" id="GO:0007099">
    <property type="term" value="P:centriole replication"/>
    <property type="evidence" value="ECO:0007669"/>
    <property type="project" value="InterPro"/>
</dbReference>
<protein>
    <recommendedName>
        <fullName evidence="4">Centriolar coiled-coil protein of 110 kDa-like</fullName>
    </recommendedName>
</protein>
<dbReference type="AlphaFoldDB" id="A0AAN9CII6"/>
<evidence type="ECO:0000313" key="2">
    <source>
        <dbReference type="EMBL" id="KAK7135153.1"/>
    </source>
</evidence>
<evidence type="ECO:0000313" key="3">
    <source>
        <dbReference type="Proteomes" id="UP001364617"/>
    </source>
</evidence>
<dbReference type="PANTHER" id="PTHR13594:SF1">
    <property type="entry name" value="CENTRIOLAR COILED-COIL PROTEIN OF 110 KDA"/>
    <property type="match status" value="1"/>
</dbReference>
<feature type="compositionally biased region" description="Basic and acidic residues" evidence="1">
    <location>
        <begin position="394"/>
        <end position="406"/>
    </location>
</feature>